<evidence type="ECO:0000313" key="2">
    <source>
        <dbReference type="Proteomes" id="UP000260680"/>
    </source>
</evidence>
<dbReference type="Proteomes" id="UP000260680">
    <property type="component" value="Unassembled WGS sequence"/>
</dbReference>
<dbReference type="EMBL" id="QOHO01000052">
    <property type="protein sequence ID" value="RFZ77828.1"/>
    <property type="molecule type" value="Genomic_DNA"/>
</dbReference>
<evidence type="ECO:0000313" key="1">
    <source>
        <dbReference type="EMBL" id="RFZ77828.1"/>
    </source>
</evidence>
<comment type="caution">
    <text evidence="1">The sequence shown here is derived from an EMBL/GenBank/DDBJ whole genome shotgun (WGS) entry which is preliminary data.</text>
</comment>
<sequence>MKIEMGESLIMSWLRHVKECQIVQTNWKASARWELKNKEVLVDLLKCSDELFKSKYGYDIYKGNSGIEQILAQAEIDVLGLSFGDEETPIYAVDVAFHEAGLNYGSKDETISRVVKKCIRAAMCIYGYFGYTEGSIIFASPKVNPAVSEPILESINDISTVFNKVGLSYNTRIIANSDFSESILQPVLNTMGEVADTSELFMRSLQMYNLFTDKKPKSVVGSSKAEPKKISKELEAINYEGLDGLKEMKIGVIVRTVLRKMLEDGAVSSDEVELMQTREYSKETFDIQYPLLIKADDTNGESPKRYYSTPVVVRGVRYFVCSEWFEVAANNDRPYLLKWLTLRTYTSSS</sequence>
<dbReference type="RefSeq" id="WP_117418059.1">
    <property type="nucleotide sequence ID" value="NZ_QOHO01000052.1"/>
</dbReference>
<protein>
    <submittedName>
        <fullName evidence="1">Uncharacterized protein</fullName>
    </submittedName>
</protein>
<organism evidence="1 2">
    <name type="scientific">Lacrimispora amygdalina</name>
    <dbReference type="NCBI Taxonomy" id="253257"/>
    <lineage>
        <taxon>Bacteria</taxon>
        <taxon>Bacillati</taxon>
        <taxon>Bacillota</taxon>
        <taxon>Clostridia</taxon>
        <taxon>Lachnospirales</taxon>
        <taxon>Lachnospiraceae</taxon>
        <taxon>Lacrimispora</taxon>
    </lineage>
</organism>
<dbReference type="AlphaFoldDB" id="A0A3E2N9Z3"/>
<name>A0A3E2N9Z3_9FIRM</name>
<accession>A0A3E2N9Z3</accession>
<proteinExistence type="predicted"/>
<reference evidence="1 2" key="1">
    <citation type="submission" date="2018-07" db="EMBL/GenBank/DDBJ databases">
        <title>New species, Clostridium PI-S10-A1B.</title>
        <authorList>
            <person name="Krishna G."/>
            <person name="Summeta K."/>
            <person name="Shikha S."/>
            <person name="Prabhu P.B."/>
            <person name="Suresh K."/>
        </authorList>
    </citation>
    <scope>NUCLEOTIDE SEQUENCE [LARGE SCALE GENOMIC DNA]</scope>
    <source>
        <strain evidence="1 2">PI-S10-A1B</strain>
    </source>
</reference>
<gene>
    <name evidence="1" type="ORF">DS742_16385</name>
</gene>
<dbReference type="OrthoDB" id="877111at2"/>